<dbReference type="PANTHER" id="PTHR46401:SF2">
    <property type="entry name" value="GLYCOSYLTRANSFERASE WBBK-RELATED"/>
    <property type="match status" value="1"/>
</dbReference>
<reference evidence="4 5" key="1">
    <citation type="submission" date="2018-11" db="EMBL/GenBank/DDBJ databases">
        <title>Novel bacteria species description.</title>
        <authorList>
            <person name="Han J.-H."/>
        </authorList>
    </citation>
    <scope>NUCLEOTIDE SEQUENCE [LARGE SCALE GENOMIC DNA]</scope>
    <source>
        <strain evidence="4 5">KCTC23259</strain>
    </source>
</reference>
<gene>
    <name evidence="4" type="ORF">EGI31_17860</name>
</gene>
<evidence type="ECO:0000259" key="3">
    <source>
        <dbReference type="Pfam" id="PF13439"/>
    </source>
</evidence>
<dbReference type="Pfam" id="PF00534">
    <property type="entry name" value="Glycos_transf_1"/>
    <property type="match status" value="1"/>
</dbReference>
<keyword evidence="5" id="KW-1185">Reference proteome</keyword>
<protein>
    <submittedName>
        <fullName evidence="4">Glycosyltransferase family 1 protein</fullName>
    </submittedName>
</protein>
<dbReference type="GO" id="GO:0016757">
    <property type="term" value="F:glycosyltransferase activity"/>
    <property type="evidence" value="ECO:0007669"/>
    <property type="project" value="InterPro"/>
</dbReference>
<evidence type="ECO:0000313" key="5">
    <source>
        <dbReference type="Proteomes" id="UP001204144"/>
    </source>
</evidence>
<dbReference type="PANTHER" id="PTHR46401">
    <property type="entry name" value="GLYCOSYLTRANSFERASE WBBK-RELATED"/>
    <property type="match status" value="1"/>
</dbReference>
<organism evidence="4 5">
    <name type="scientific">Lacihabitans soyangensis</name>
    <dbReference type="NCBI Taxonomy" id="869394"/>
    <lineage>
        <taxon>Bacteria</taxon>
        <taxon>Pseudomonadati</taxon>
        <taxon>Bacteroidota</taxon>
        <taxon>Cytophagia</taxon>
        <taxon>Cytophagales</taxon>
        <taxon>Leadbetterellaceae</taxon>
        <taxon>Lacihabitans</taxon>
    </lineage>
</organism>
<evidence type="ECO:0000313" key="4">
    <source>
        <dbReference type="EMBL" id="MCP9764809.1"/>
    </source>
</evidence>
<dbReference type="Proteomes" id="UP001204144">
    <property type="component" value="Unassembled WGS sequence"/>
</dbReference>
<evidence type="ECO:0000256" key="1">
    <source>
        <dbReference type="ARBA" id="ARBA00022679"/>
    </source>
</evidence>
<dbReference type="RefSeq" id="WP_255038497.1">
    <property type="nucleotide sequence ID" value="NZ_RJUF01000176.1"/>
</dbReference>
<feature type="domain" description="Glycosyl transferase family 1" evidence="2">
    <location>
        <begin position="192"/>
        <end position="347"/>
    </location>
</feature>
<dbReference type="InterPro" id="IPR001296">
    <property type="entry name" value="Glyco_trans_1"/>
</dbReference>
<comment type="caution">
    <text evidence="4">The sequence shown here is derived from an EMBL/GenBank/DDBJ whole genome shotgun (WGS) entry which is preliminary data.</text>
</comment>
<name>A0AAE3H457_9BACT</name>
<dbReference type="Gene3D" id="3.40.50.2000">
    <property type="entry name" value="Glycogen Phosphorylase B"/>
    <property type="match status" value="2"/>
</dbReference>
<dbReference type="SUPFAM" id="SSF53756">
    <property type="entry name" value="UDP-Glycosyltransferase/glycogen phosphorylase"/>
    <property type="match status" value="1"/>
</dbReference>
<sequence>MRIGYDAKRAFCNNTGLGNYSRFIIENILNFKDENIDIVAYTPKTKEGYFETFPKEKILLPQKKLLSSIWRLHFIKKDIKAKALDIFHGLSSEIPIFVNWKNTKTVVTVHDLIFLKYPQYYKYFDALIYKLKYKYACHKADKIIAISQQTKNDIIEHFGIPENKIEVIYQSIQDIYRKEISESERNIITNKYKLQKPFILSVGTLEPRKNQLNIVKAFHQLNDKNLELILVGRGKKYKDEIIAYIENNKIENIKVLSEVKTEDLPAIYQSCLTFIYISSYEGFGIPIVEALASQKSIIAAKGSCLEEAAGEGAIYIEPDNINQITEAVKAMSNNEDLRRKLARKGQEHLKNFDSDLLISKVMKVYKSLL</sequence>
<dbReference type="Pfam" id="PF13439">
    <property type="entry name" value="Glyco_transf_4"/>
    <property type="match status" value="1"/>
</dbReference>
<accession>A0AAE3H457</accession>
<proteinExistence type="predicted"/>
<dbReference type="EMBL" id="RJUF01000176">
    <property type="protein sequence ID" value="MCP9764809.1"/>
    <property type="molecule type" value="Genomic_DNA"/>
</dbReference>
<dbReference type="InterPro" id="IPR028098">
    <property type="entry name" value="Glyco_trans_4-like_N"/>
</dbReference>
<keyword evidence="1" id="KW-0808">Transferase</keyword>
<dbReference type="AlphaFoldDB" id="A0AAE3H457"/>
<feature type="domain" description="Glycosyltransferase subfamily 4-like N-terminal" evidence="3">
    <location>
        <begin position="32"/>
        <end position="170"/>
    </location>
</feature>
<dbReference type="CDD" id="cd03809">
    <property type="entry name" value="GT4_MtfB-like"/>
    <property type="match status" value="1"/>
</dbReference>
<evidence type="ECO:0000259" key="2">
    <source>
        <dbReference type="Pfam" id="PF00534"/>
    </source>
</evidence>